<dbReference type="OrthoDB" id="1049785at2"/>
<dbReference type="Pfam" id="PF07748">
    <property type="entry name" value="Glyco_hydro_38C"/>
    <property type="match status" value="1"/>
</dbReference>
<dbReference type="Gene3D" id="2.60.40.1180">
    <property type="entry name" value="Golgi alpha-mannosidase II"/>
    <property type="match status" value="1"/>
</dbReference>
<dbReference type="Pfam" id="PF10633">
    <property type="entry name" value="NPCBM_assoc"/>
    <property type="match status" value="1"/>
</dbReference>
<reference evidence="6" key="1">
    <citation type="submission" date="2021-04" db="EMBL/GenBank/DDBJ databases">
        <title>Dactylosporangium aurantiacum NRRL B-8018 full assembly.</title>
        <authorList>
            <person name="Hartkoorn R.C."/>
            <person name="Beaudoing E."/>
            <person name="Hot D."/>
        </authorList>
    </citation>
    <scope>NUCLEOTIDE SEQUENCE</scope>
    <source>
        <strain evidence="6">NRRL B-8018</strain>
    </source>
</reference>
<dbReference type="GO" id="GO:0030246">
    <property type="term" value="F:carbohydrate binding"/>
    <property type="evidence" value="ECO:0007669"/>
    <property type="project" value="InterPro"/>
</dbReference>
<dbReference type="SUPFAM" id="SSF88713">
    <property type="entry name" value="Glycoside hydrolase/deacetylase"/>
    <property type="match status" value="1"/>
</dbReference>
<dbReference type="InterPro" id="IPR011013">
    <property type="entry name" value="Gal_mutarotase_sf_dom"/>
</dbReference>
<keyword evidence="3 6" id="KW-0378">Hydrolase</keyword>
<dbReference type="SUPFAM" id="SSF88688">
    <property type="entry name" value="Families 57/38 glycoside transferase middle domain"/>
    <property type="match status" value="1"/>
</dbReference>
<keyword evidence="4" id="KW-0326">Glycosidase</keyword>
<dbReference type="GO" id="GO:0009313">
    <property type="term" value="P:oligosaccharide catabolic process"/>
    <property type="evidence" value="ECO:0007669"/>
    <property type="project" value="TreeGrafter"/>
</dbReference>
<dbReference type="Gene3D" id="2.70.98.30">
    <property type="entry name" value="Golgi alpha-mannosidase II, domain 4"/>
    <property type="match status" value="2"/>
</dbReference>
<dbReference type="InterPro" id="IPR000602">
    <property type="entry name" value="Glyco_hydro_38_N"/>
</dbReference>
<name>A0A9Q9ML06_9ACTN</name>
<dbReference type="CDD" id="cd10786">
    <property type="entry name" value="GH38N_AMII_like"/>
    <property type="match status" value="1"/>
</dbReference>
<dbReference type="SUPFAM" id="SSF74650">
    <property type="entry name" value="Galactose mutarotase-like"/>
    <property type="match status" value="2"/>
</dbReference>
<dbReference type="InterPro" id="IPR018905">
    <property type="entry name" value="A-galactase_NEW3"/>
</dbReference>
<dbReference type="InterPro" id="IPR011682">
    <property type="entry name" value="Glyco_hydro_38_C"/>
</dbReference>
<gene>
    <name evidence="6" type="ORF">Daura_21255</name>
</gene>
<proteinExistence type="inferred from homology"/>
<dbReference type="SMART" id="SM00872">
    <property type="entry name" value="Alpha-mann_mid"/>
    <property type="match status" value="1"/>
</dbReference>
<evidence type="ECO:0000259" key="5">
    <source>
        <dbReference type="SMART" id="SM00872"/>
    </source>
</evidence>
<dbReference type="Proteomes" id="UP001058003">
    <property type="component" value="Chromosome"/>
</dbReference>
<evidence type="ECO:0000313" key="6">
    <source>
        <dbReference type="EMBL" id="UWZ58480.1"/>
    </source>
</evidence>
<dbReference type="GO" id="GO:0046872">
    <property type="term" value="F:metal ion binding"/>
    <property type="evidence" value="ECO:0007669"/>
    <property type="project" value="UniProtKB-KW"/>
</dbReference>
<dbReference type="PANTHER" id="PTHR46017">
    <property type="entry name" value="ALPHA-MANNOSIDASE 2C1"/>
    <property type="match status" value="1"/>
</dbReference>
<dbReference type="InterPro" id="IPR028995">
    <property type="entry name" value="Glyco_hydro_57/38_cen_sf"/>
</dbReference>
<evidence type="ECO:0000256" key="1">
    <source>
        <dbReference type="ARBA" id="ARBA00009792"/>
    </source>
</evidence>
<dbReference type="Pfam" id="PF09261">
    <property type="entry name" value="Alpha-mann_mid"/>
    <property type="match status" value="1"/>
</dbReference>
<evidence type="ECO:0000256" key="2">
    <source>
        <dbReference type="ARBA" id="ARBA00022723"/>
    </source>
</evidence>
<evidence type="ECO:0000313" key="7">
    <source>
        <dbReference type="Proteomes" id="UP001058003"/>
    </source>
</evidence>
<keyword evidence="7" id="KW-1185">Reference proteome</keyword>
<protein>
    <submittedName>
        <fullName evidence="6">Glycoside hydrolase</fullName>
    </submittedName>
</protein>
<accession>A0A9Q9ML06</accession>
<evidence type="ECO:0000256" key="4">
    <source>
        <dbReference type="ARBA" id="ARBA00023295"/>
    </source>
</evidence>
<dbReference type="GO" id="GO:0004559">
    <property type="term" value="F:alpha-mannosidase activity"/>
    <property type="evidence" value="ECO:0007669"/>
    <property type="project" value="InterPro"/>
</dbReference>
<dbReference type="InterPro" id="IPR015341">
    <property type="entry name" value="Glyco_hydro_38_cen"/>
</dbReference>
<dbReference type="RefSeq" id="WP_033366534.1">
    <property type="nucleotide sequence ID" value="NZ_CP073767.1"/>
</dbReference>
<sequence>MRILAVTGTELFVAGPLQVVSVEVDGWPGRLDITGDGVSGSAQVHSGPLAEVGVTCTAAPGTAVPIEVTADGGEPFAATLVVAEPGWTVWMVPHFHYDPVWWNTQAAYTATWDRTGRLGTEFRAAFQHPGFDLVRLHLETARRDPDYKFVLAELDYLKPYWDSHPEDREYLRILLADGRLELMGGTYNEPNTNLTSAESTIRNLVHGIGFQRDVIGGDPRTAWQLDVFGHDPQFPGLVADAGLDSSSWARGPFHQWGPMLWTYEPRDGWGDPSAMQFSAEFEWISPSGRGVLTHYMPAHYSAGWHIDAQPTLAGAERSVYELFLLLKKVAATRNILLPVGTDYTPPAKWVTDIHRDWNARYVSPRFVVGLPKEFFAAVRAEPGFTPSPQTRDMNPVYTGKDVSFIDTKQAQRHIEATLVDAELFATVAAATQGAGFPHAAVDKAWRQLVYGAHHDAITGSESDQVYLDLLTGWREAYDLATTVLDGALRRLGPQDGDGPGRHVVVFNPSAWPRTDIVRVRVEFPEPGTAGVRVGDGPVQLEHVQRHADGTVAAADVVFRATDVPPLGYRAWPLDAGGPAEGWTEVSGPPIIENDAYRVIVDPARGGCVASLVDLGTGRELLPPGRVGNELLVYDEYAAHPRFHEGPWHLLPKGPAAHASAHRRADSVRVERGPLGERIIVNGATGPLRHTQTLTLWHGSDRLELTTRVDDFTGADHLVRLRWPTDVPGGLPVSEVGNAVVGRGFGLIDVDTEQAPWTLDNPAQHWFAVSNTARIDVHDLDGVRRHTRAFGVAEIVAEDADRTAARDLAVALVRRGVTATTSRPDGARYGRLAVDSNLPDLRISVGRTSFTAAVLAAGGPGYADEVDRQLAVDGRARVLVPAAKALTGVWLPNADLTGVLDLPVLVVLDDVRTMCADLATGVVPVTQPMTGMPDPDLDDRTVALVNRGVPGFAVDTTGALHLSLLRSCTGWPSGVWIDPPQRTAPDGSTFQQQHWTHTFDAALVAGAGDWRATGLVRHGHEVNHPLHARVAAGTSTAAGSYLTVDSDGGGDVVVTALKPTGNPLASGAAATTVDSVTVRLYEAAGCPTDVRLRLWTPATGATATNLLEAPGETLPVRDGAVLLSLGGADIAQTAVRVGPIAAAVEPAAPAYAKYWLHNSGPAPTGNLPVTVHLDPLVCAVTGPVTVTATVSSDLTQDRAVGAVELVAPPGWHAEPTAFPYDLPPGGHTRQEVTVRPPDAPRSGVYWLRARTEHGVEDIARLLVDAAGPETVTAAWSDPQDRVLRLRPGQEAEVTLDLGTDAAGPVTVEVQLISPWHTWDLFPAPSALVDLSGAARLRLPVRVPAGHGPGRWWALCRIAHAGELHYTEPITVEVRRSEEPTA</sequence>
<comment type="similarity">
    <text evidence="1">Belongs to the glycosyl hydrolase 38 family.</text>
</comment>
<dbReference type="EMBL" id="CP073767">
    <property type="protein sequence ID" value="UWZ58480.1"/>
    <property type="molecule type" value="Genomic_DNA"/>
</dbReference>
<dbReference type="KEGG" id="daur:Daura_21255"/>
<keyword evidence="2" id="KW-0479">Metal-binding</keyword>
<dbReference type="Gene3D" id="1.20.1270.50">
    <property type="entry name" value="Glycoside hydrolase family 38, central domain"/>
    <property type="match status" value="1"/>
</dbReference>
<dbReference type="Pfam" id="PF17677">
    <property type="entry name" value="Glyco_hydro38C2"/>
    <property type="match status" value="1"/>
</dbReference>
<dbReference type="InterPro" id="IPR013780">
    <property type="entry name" value="Glyco_hydro_b"/>
</dbReference>
<dbReference type="Pfam" id="PF01074">
    <property type="entry name" value="Glyco_hydro_38N"/>
    <property type="match status" value="1"/>
</dbReference>
<dbReference type="InterPro" id="IPR011330">
    <property type="entry name" value="Glyco_hydro/deAcase_b/a-brl"/>
</dbReference>
<dbReference type="GO" id="GO:0006013">
    <property type="term" value="P:mannose metabolic process"/>
    <property type="evidence" value="ECO:0007669"/>
    <property type="project" value="InterPro"/>
</dbReference>
<feature type="domain" description="Glycoside hydrolase family 38 central" evidence="5">
    <location>
        <begin position="402"/>
        <end position="473"/>
    </location>
</feature>
<dbReference type="InterPro" id="IPR041147">
    <property type="entry name" value="GH38_C"/>
</dbReference>
<evidence type="ECO:0000256" key="3">
    <source>
        <dbReference type="ARBA" id="ARBA00022801"/>
    </source>
</evidence>
<dbReference type="InterPro" id="IPR037094">
    <property type="entry name" value="Glyco_hydro_38_cen_sf"/>
</dbReference>
<dbReference type="Gene3D" id="3.20.110.10">
    <property type="entry name" value="Glycoside hydrolase 38, N terminal domain"/>
    <property type="match status" value="1"/>
</dbReference>
<dbReference type="InterPro" id="IPR027291">
    <property type="entry name" value="Glyco_hydro_38_N_sf"/>
</dbReference>
<organism evidence="6 7">
    <name type="scientific">Dactylosporangium aurantiacum</name>
    <dbReference type="NCBI Taxonomy" id="35754"/>
    <lineage>
        <taxon>Bacteria</taxon>
        <taxon>Bacillati</taxon>
        <taxon>Actinomycetota</taxon>
        <taxon>Actinomycetes</taxon>
        <taxon>Micromonosporales</taxon>
        <taxon>Micromonosporaceae</taxon>
        <taxon>Dactylosporangium</taxon>
    </lineage>
</organism>
<dbReference type="PANTHER" id="PTHR46017:SF1">
    <property type="entry name" value="ALPHA-MANNOSIDASE 2C1"/>
    <property type="match status" value="1"/>
</dbReference>